<proteinExistence type="predicted"/>
<feature type="region of interest" description="Disordered" evidence="1">
    <location>
        <begin position="111"/>
        <end position="132"/>
    </location>
</feature>
<dbReference type="InterPro" id="IPR035293">
    <property type="entry name" value="Vac17"/>
</dbReference>
<dbReference type="Pfam" id="PF17321">
    <property type="entry name" value="Vac17"/>
    <property type="match status" value="1"/>
</dbReference>
<dbReference type="eggNOG" id="ENOG502RZF2">
    <property type="taxonomic scope" value="Eukaryota"/>
</dbReference>
<sequence length="453" mass="51496">MPVMPSLDDISERLFIRSQEAVLQLELWIRRQQHLSEIEHEHARDKIADQYNLYMAQLNSLCVRSEYVRDKLNAGYQNRKPPIVNEQNYIEDLVYEFQDITVKLNELAQNQKEQVTPSSKHSNGSVNSFQARPLKITERYRTDIGATRQSPTRINGKLKNVNFVEESLPELFCPSKCTSLPGSPLKMRSPDRLPDRPLRVAKSYDTGLNPNSRAKLKKQKEEEMLSVFKENQRLSITFCDDIDEGSDSASDQNTVISTSPIPPSHPIQYDVQSEKPPLRRYNSHDSVLSTKVQPISSAKCPTFLTIPTANRPSMKSVTVSSAPIISSTGGKASSKDLLSSFISNTQDYDKKTRNDNGNNNRFSSNLIWNLFKQKSQKNRHPTPLRVPQQDVTSERKENQLLTTSHPRGVYSSCSRLLVKNQNSSIISPTRQRITNGNTMYDELQEALDTELVL</sequence>
<feature type="region of interest" description="Disordered" evidence="1">
    <location>
        <begin position="246"/>
        <end position="271"/>
    </location>
</feature>
<dbReference type="Proteomes" id="UP000187013">
    <property type="component" value="Unassembled WGS sequence"/>
</dbReference>
<comment type="caution">
    <text evidence="2">The sequence shown here is derived from an EMBL/GenBank/DDBJ whole genome shotgun (WGS) entry which is preliminary data.</text>
</comment>
<dbReference type="GO" id="GO:0043495">
    <property type="term" value="F:protein-membrane adaptor activity"/>
    <property type="evidence" value="ECO:0007669"/>
    <property type="project" value="InterPro"/>
</dbReference>
<dbReference type="EMBL" id="BDGX01000025">
    <property type="protein sequence ID" value="GAV50578.1"/>
    <property type="molecule type" value="Genomic_DNA"/>
</dbReference>
<reference evidence="2 3" key="1">
    <citation type="submission" date="2016-08" db="EMBL/GenBank/DDBJ databases">
        <title>Draft genome sequence of allopolyploid Zygosaccharomyces rouxii.</title>
        <authorList>
            <person name="Watanabe J."/>
            <person name="Uehara K."/>
            <person name="Mogi Y."/>
            <person name="Tsukioka Y."/>
        </authorList>
    </citation>
    <scope>NUCLEOTIDE SEQUENCE [LARGE SCALE GENOMIC DNA]</scope>
    <source>
        <strain evidence="2 3">NBRC 110957</strain>
    </source>
</reference>
<dbReference type="AlphaFoldDB" id="A0A1Q3A4J4"/>
<protein>
    <submittedName>
        <fullName evidence="2">Uncharacterized protein</fullName>
    </submittedName>
</protein>
<organism evidence="2 3">
    <name type="scientific">Zygosaccharomyces rouxii</name>
    <dbReference type="NCBI Taxonomy" id="4956"/>
    <lineage>
        <taxon>Eukaryota</taxon>
        <taxon>Fungi</taxon>
        <taxon>Dikarya</taxon>
        <taxon>Ascomycota</taxon>
        <taxon>Saccharomycotina</taxon>
        <taxon>Saccharomycetes</taxon>
        <taxon>Saccharomycetales</taxon>
        <taxon>Saccharomycetaceae</taxon>
        <taxon>Zygosaccharomyces</taxon>
    </lineage>
</organism>
<evidence type="ECO:0000256" key="1">
    <source>
        <dbReference type="SAM" id="MobiDB-lite"/>
    </source>
</evidence>
<evidence type="ECO:0000313" key="2">
    <source>
        <dbReference type="EMBL" id="GAV50578.1"/>
    </source>
</evidence>
<dbReference type="GO" id="GO:0000011">
    <property type="term" value="P:vacuole inheritance"/>
    <property type="evidence" value="ECO:0007669"/>
    <property type="project" value="InterPro"/>
</dbReference>
<accession>A0A1Q3A4J4</accession>
<dbReference type="OrthoDB" id="4070503at2759"/>
<feature type="region of interest" description="Disordered" evidence="1">
    <location>
        <begin position="374"/>
        <end position="397"/>
    </location>
</feature>
<name>A0A1Q3A4J4_ZYGRO</name>
<evidence type="ECO:0000313" key="3">
    <source>
        <dbReference type="Proteomes" id="UP000187013"/>
    </source>
</evidence>
<gene>
    <name evidence="2" type="ORF">ZYGR_0Y00200</name>
</gene>
<feature type="compositionally biased region" description="Polar residues" evidence="1">
    <location>
        <begin position="111"/>
        <end position="130"/>
    </location>
</feature>